<proteinExistence type="predicted"/>
<dbReference type="EMBL" id="WWCK01000006">
    <property type="protein sequence ID" value="MYM69175.1"/>
    <property type="molecule type" value="Genomic_DNA"/>
</dbReference>
<reference evidence="1 2" key="1">
    <citation type="submission" date="2019-12" db="EMBL/GenBank/DDBJ databases">
        <title>Novel species isolated from a subtropical stream in China.</title>
        <authorList>
            <person name="Lu H."/>
        </authorList>
    </citation>
    <scope>NUCLEOTIDE SEQUENCE [LARGE SCALE GENOMIC DNA]</scope>
    <source>
        <strain evidence="1 2">FT55W</strain>
    </source>
</reference>
<name>A0A7X4KDG0_9BURK</name>
<dbReference type="AlphaFoldDB" id="A0A7X4KDG0"/>
<organism evidence="1 2">
    <name type="scientific">Duganella rivi</name>
    <dbReference type="NCBI Taxonomy" id="2666083"/>
    <lineage>
        <taxon>Bacteria</taxon>
        <taxon>Pseudomonadati</taxon>
        <taxon>Pseudomonadota</taxon>
        <taxon>Betaproteobacteria</taxon>
        <taxon>Burkholderiales</taxon>
        <taxon>Oxalobacteraceae</taxon>
        <taxon>Telluria group</taxon>
        <taxon>Duganella</taxon>
    </lineage>
</organism>
<protein>
    <submittedName>
        <fullName evidence="1">Uncharacterized protein</fullName>
    </submittedName>
</protein>
<sequence length="105" mass="11417">MRKRTVLPLLALVAILAVIYTQFTIFIVPPIGSLPTGMTIVFPRLSKTSFIDSPDAICEREMGHVNLLCRGVTLGAVAAKAKIIARLPYSDTLYRISMVGDTPAK</sequence>
<dbReference type="RefSeq" id="WP_161015691.1">
    <property type="nucleotide sequence ID" value="NZ_WWCK01000006.1"/>
</dbReference>
<keyword evidence="2" id="KW-1185">Reference proteome</keyword>
<gene>
    <name evidence="1" type="ORF">GTP45_20370</name>
</gene>
<evidence type="ECO:0000313" key="2">
    <source>
        <dbReference type="Proteomes" id="UP000450012"/>
    </source>
</evidence>
<dbReference type="Proteomes" id="UP000450012">
    <property type="component" value="Unassembled WGS sequence"/>
</dbReference>
<accession>A0A7X4KDG0</accession>
<evidence type="ECO:0000313" key="1">
    <source>
        <dbReference type="EMBL" id="MYM69175.1"/>
    </source>
</evidence>
<comment type="caution">
    <text evidence="1">The sequence shown here is derived from an EMBL/GenBank/DDBJ whole genome shotgun (WGS) entry which is preliminary data.</text>
</comment>